<name>A0A4U3F7E1_9GAMM</name>
<keyword evidence="4" id="KW-0560">Oxidoreductase</keyword>
<dbReference type="Gene3D" id="3.50.50.60">
    <property type="entry name" value="FAD/NAD(P)-binding domain"/>
    <property type="match status" value="2"/>
</dbReference>
<accession>A0A4U3F7E1</accession>
<sequence length="592" mass="65257">MSRLKHPSVDVLIIGFGWTGALMARELAETGLNILALERGENRDTWPDFAYPRITDELTYGIRLKLFQNAARETVTVRHTAADRAMPYRRFGSFLPGNGVGGAGVHWNGMLWRPLEADLKLRSTVTERYGAGVIPADMTLQDYPVSYDELEPFFEKFEKICGAAGMAGNIDGLHMAGGNPFEAPRRAPYPTKPLKQQYGGQLFARAAENLGYSPFPIPAANCTGPWKNPYGVQLGVCNYCGFCERFGCFNGSKASPQSTVLPSLRQFPNFSLRTQSQVIRINTDPSGKRATGVIWVDPQGQEHEQPAELVILSAFQLHNVRLMLLSGIGKPYHAQSGEGVVGRNYAYQMNGSLNLFFGEKHHFNPFAATGVTGTFIDDFNAENFDHTGLGFIGGATLGAATSGGRPIQQMTLPEASPQWGSGWKKSIRQHYLHTMSIGSSGSVMPYRQCYLDLDPTYRDVHGQPLLRMTFDWQPNELKMTQFMQGKAEQIAREMGAPHVESGFMKPGDRYDVRPYQSTHTTGGTVMGDNPKTSVVNKYLQSWDVHNLFVLGASVFPQNLAYNPTGIVCATALWAAHAIRTDYLAQPGPLVQA</sequence>
<reference evidence="8 9" key="1">
    <citation type="journal article" date="2019" name="Sci. Rep.">
        <title>Differences in resource use lead to coexistence of seed-transmitted microbial populations.</title>
        <authorList>
            <person name="Torres-Cortes G."/>
            <person name="Garcia B.J."/>
            <person name="Compant S."/>
            <person name="Rezki S."/>
            <person name="Jones P."/>
            <person name="Preveaux A."/>
            <person name="Briand M."/>
            <person name="Roulet A."/>
            <person name="Bouchez O."/>
            <person name="Jacobson D."/>
            <person name="Barret M."/>
        </authorList>
    </citation>
    <scope>NUCLEOTIDE SEQUENCE [LARGE SCALE GENOMIC DNA]</scope>
    <source>
        <strain evidence="8 9">CFBP13511</strain>
    </source>
</reference>
<dbReference type="InterPro" id="IPR007867">
    <property type="entry name" value="GMC_OxRtase_C"/>
</dbReference>
<dbReference type="GO" id="GO:0050660">
    <property type="term" value="F:flavin adenine dinucleotide binding"/>
    <property type="evidence" value="ECO:0007669"/>
    <property type="project" value="InterPro"/>
</dbReference>
<dbReference type="Proteomes" id="UP000306393">
    <property type="component" value="Unassembled WGS sequence"/>
</dbReference>
<dbReference type="STRING" id="1219360.GCA_001571305_02740"/>
<dbReference type="SUPFAM" id="SSF51905">
    <property type="entry name" value="FAD/NAD(P)-binding domain"/>
    <property type="match status" value="1"/>
</dbReference>
<keyword evidence="10" id="KW-1185">Reference proteome</keyword>
<evidence type="ECO:0000313" key="10">
    <source>
        <dbReference type="Proteomes" id="UP000661012"/>
    </source>
</evidence>
<evidence type="ECO:0000313" key="9">
    <source>
        <dbReference type="Proteomes" id="UP000306393"/>
    </source>
</evidence>
<dbReference type="Proteomes" id="UP000661012">
    <property type="component" value="Unassembled WGS sequence"/>
</dbReference>
<dbReference type="PANTHER" id="PTHR46056">
    <property type="entry name" value="LONG-CHAIN-ALCOHOL OXIDASE"/>
    <property type="match status" value="1"/>
</dbReference>
<evidence type="ECO:0000256" key="4">
    <source>
        <dbReference type="ARBA" id="ARBA00023002"/>
    </source>
</evidence>
<comment type="similarity">
    <text evidence="1">Belongs to the GMC oxidoreductase family.</text>
</comment>
<evidence type="ECO:0000313" key="8">
    <source>
        <dbReference type="EMBL" id="TKJ89040.1"/>
    </source>
</evidence>
<evidence type="ECO:0000313" key="7">
    <source>
        <dbReference type="EMBL" id="MBD8107182.1"/>
    </source>
</evidence>
<organism evidence="8 9">
    <name type="scientific">Erwinia persicina</name>
    <dbReference type="NCBI Taxonomy" id="55211"/>
    <lineage>
        <taxon>Bacteria</taxon>
        <taxon>Pseudomonadati</taxon>
        <taxon>Pseudomonadota</taxon>
        <taxon>Gammaproteobacteria</taxon>
        <taxon>Enterobacterales</taxon>
        <taxon>Erwiniaceae</taxon>
        <taxon>Erwinia</taxon>
    </lineage>
</organism>
<keyword evidence="2" id="KW-0285">Flavoprotein</keyword>
<evidence type="ECO:0000256" key="3">
    <source>
        <dbReference type="ARBA" id="ARBA00022827"/>
    </source>
</evidence>
<proteinExistence type="inferred from homology"/>
<dbReference type="InterPro" id="IPR000172">
    <property type="entry name" value="GMC_OxRdtase_N"/>
</dbReference>
<protein>
    <submittedName>
        <fullName evidence="8">GMC family oxidoreductase</fullName>
    </submittedName>
</protein>
<gene>
    <name evidence="8" type="ORF">EpCFBP13511_14415</name>
    <name evidence="7" type="ORF">IFT93_12260</name>
</gene>
<feature type="domain" description="Glucose-methanol-choline oxidoreductase C-terminal" evidence="6">
    <location>
        <begin position="445"/>
        <end position="571"/>
    </location>
</feature>
<evidence type="ECO:0000256" key="1">
    <source>
        <dbReference type="ARBA" id="ARBA00010790"/>
    </source>
</evidence>
<evidence type="ECO:0000259" key="6">
    <source>
        <dbReference type="Pfam" id="PF05199"/>
    </source>
</evidence>
<dbReference type="EMBL" id="QGAC01000013">
    <property type="protein sequence ID" value="TKJ89040.1"/>
    <property type="molecule type" value="Genomic_DNA"/>
</dbReference>
<reference evidence="7 10" key="2">
    <citation type="journal article" date="2020" name="FEMS Microbiol. Ecol.">
        <title>Temporal dynamics of bacterial communities during seed development and maturation.</title>
        <authorList>
            <person name="Chesneau G."/>
            <person name="Torres-Cortes G."/>
            <person name="Briand M."/>
            <person name="Darrasse A."/>
            <person name="Preveaux A."/>
            <person name="Marais C."/>
            <person name="Jacques M.A."/>
            <person name="Shade A."/>
            <person name="Barret M."/>
        </authorList>
    </citation>
    <scope>NUCLEOTIDE SEQUENCE [LARGE SCALE GENOMIC DNA]</scope>
    <source>
        <strain evidence="7 10">CFBP13732</strain>
    </source>
</reference>
<dbReference type="Pfam" id="PF05199">
    <property type="entry name" value="GMC_oxred_C"/>
    <property type="match status" value="1"/>
</dbReference>
<dbReference type="Pfam" id="PF00732">
    <property type="entry name" value="GMC_oxred_N"/>
    <property type="match status" value="1"/>
</dbReference>
<comment type="caution">
    <text evidence="8">The sequence shown here is derived from an EMBL/GenBank/DDBJ whole genome shotgun (WGS) entry which is preliminary data.</text>
</comment>
<dbReference type="InterPro" id="IPR036188">
    <property type="entry name" value="FAD/NAD-bd_sf"/>
</dbReference>
<dbReference type="EMBL" id="JACYNN010000007">
    <property type="protein sequence ID" value="MBD8107182.1"/>
    <property type="molecule type" value="Genomic_DNA"/>
</dbReference>
<evidence type="ECO:0000256" key="2">
    <source>
        <dbReference type="ARBA" id="ARBA00022630"/>
    </source>
</evidence>
<dbReference type="SUPFAM" id="SSF54373">
    <property type="entry name" value="FAD-linked reductases, C-terminal domain"/>
    <property type="match status" value="1"/>
</dbReference>
<dbReference type="AlphaFoldDB" id="A0A4U3F7E1"/>
<feature type="domain" description="Glucose-methanol-choline oxidoreductase N-terminal" evidence="5">
    <location>
        <begin position="233"/>
        <end position="347"/>
    </location>
</feature>
<dbReference type="RefSeq" id="WP_062745952.1">
    <property type="nucleotide sequence ID" value="NZ_CP101613.1"/>
</dbReference>
<keyword evidence="3" id="KW-0274">FAD</keyword>
<dbReference type="GO" id="GO:0016614">
    <property type="term" value="F:oxidoreductase activity, acting on CH-OH group of donors"/>
    <property type="evidence" value="ECO:0007669"/>
    <property type="project" value="InterPro"/>
</dbReference>
<dbReference type="PANTHER" id="PTHR46056:SF12">
    <property type="entry name" value="LONG-CHAIN-ALCOHOL OXIDASE"/>
    <property type="match status" value="1"/>
</dbReference>
<dbReference type="OrthoDB" id="9787779at2"/>
<evidence type="ECO:0000259" key="5">
    <source>
        <dbReference type="Pfam" id="PF00732"/>
    </source>
</evidence>